<feature type="region of interest" description="Disordered" evidence="5">
    <location>
        <begin position="1"/>
        <end position="47"/>
    </location>
</feature>
<dbReference type="InterPro" id="IPR041433">
    <property type="entry name" value="RPN1_C"/>
</dbReference>
<dbReference type="PANTHER" id="PTHR10943">
    <property type="entry name" value="26S PROTEASOME NON-ATPASE REGULATORY SUBUNIT"/>
    <property type="match status" value="1"/>
</dbReference>
<dbReference type="Pfam" id="PF18051">
    <property type="entry name" value="RPN1_C"/>
    <property type="match status" value="1"/>
</dbReference>
<comment type="function">
    <text evidence="4">Acts as a regulatory subunit of the 26 proteasome which is involved in the ATP-dependent degradation of ubiquitinated proteins.</text>
</comment>
<dbReference type="InterPro" id="IPR011989">
    <property type="entry name" value="ARM-like"/>
</dbReference>
<dbReference type="Pfam" id="PF17781">
    <property type="entry name" value="RPN1_RPN2_N"/>
    <property type="match status" value="1"/>
</dbReference>
<keyword evidence="9" id="KW-1185">Reference proteome</keyword>
<feature type="region of interest" description="Disordered" evidence="5">
    <location>
        <begin position="616"/>
        <end position="641"/>
    </location>
</feature>
<evidence type="ECO:0000259" key="6">
    <source>
        <dbReference type="Pfam" id="PF17781"/>
    </source>
</evidence>
<dbReference type="AlphaFoldDB" id="A0A9P6WLL4"/>
<evidence type="ECO:0000259" key="7">
    <source>
        <dbReference type="Pfam" id="PF18051"/>
    </source>
</evidence>
<dbReference type="Pfam" id="PF01851">
    <property type="entry name" value="PC_rep"/>
    <property type="match status" value="2"/>
</dbReference>
<dbReference type="GO" id="GO:0034515">
    <property type="term" value="C:proteasome storage granule"/>
    <property type="evidence" value="ECO:0007669"/>
    <property type="project" value="TreeGrafter"/>
</dbReference>
<feature type="domain" description="RPN1 N-terminal" evidence="6">
    <location>
        <begin position="53"/>
        <end position="352"/>
    </location>
</feature>
<feature type="compositionally biased region" description="Basic and acidic residues" evidence="5">
    <location>
        <begin position="699"/>
        <end position="712"/>
    </location>
</feature>
<dbReference type="GO" id="GO:0008540">
    <property type="term" value="C:proteasome regulatory particle, base subcomplex"/>
    <property type="evidence" value="ECO:0007669"/>
    <property type="project" value="UniProtKB-UniRule"/>
</dbReference>
<dbReference type="Gene3D" id="1.25.10.10">
    <property type="entry name" value="Leucine-rich Repeat Variant"/>
    <property type="match status" value="1"/>
</dbReference>
<dbReference type="EMBL" id="PUHW01000090">
    <property type="protein sequence ID" value="KAG0689262.1"/>
    <property type="molecule type" value="Genomic_DNA"/>
</dbReference>
<comment type="caution">
    <text evidence="8">The sequence shown here is derived from an EMBL/GenBank/DDBJ whole genome shotgun (WGS) entry which is preliminary data.</text>
</comment>
<evidence type="ECO:0000313" key="8">
    <source>
        <dbReference type="EMBL" id="KAG0689262.1"/>
    </source>
</evidence>
<comment type="similarity">
    <text evidence="1 4">Belongs to the proteasome subunit S2 family.</text>
</comment>
<evidence type="ECO:0000256" key="1">
    <source>
        <dbReference type="ARBA" id="ARBA00005460"/>
    </source>
</evidence>
<evidence type="ECO:0000256" key="5">
    <source>
        <dbReference type="SAM" id="MobiDB-lite"/>
    </source>
</evidence>
<keyword evidence="3 4" id="KW-0647">Proteasome</keyword>
<dbReference type="GO" id="GO:0042176">
    <property type="term" value="P:regulation of protein catabolic process"/>
    <property type="evidence" value="ECO:0007669"/>
    <property type="project" value="InterPro"/>
</dbReference>
<dbReference type="InterPro" id="IPR016643">
    <property type="entry name" value="26S_Psome_Rpn1"/>
</dbReference>
<feature type="compositionally biased region" description="Polar residues" evidence="5">
    <location>
        <begin position="15"/>
        <end position="25"/>
    </location>
</feature>
<dbReference type="InterPro" id="IPR016024">
    <property type="entry name" value="ARM-type_fold"/>
</dbReference>
<dbReference type="SUPFAM" id="SSF48371">
    <property type="entry name" value="ARM repeat"/>
    <property type="match status" value="1"/>
</dbReference>
<name>A0A9P6WLL4_9ASCO</name>
<dbReference type="PANTHER" id="PTHR10943:SF1">
    <property type="entry name" value="26S PROTEASOME NON-ATPASE REGULATORY SUBUNIT 2"/>
    <property type="match status" value="1"/>
</dbReference>
<feature type="domain" description="26S proteasome non-ATPase regulatory subunit RPN1 C-terminal" evidence="7">
    <location>
        <begin position="940"/>
        <end position="993"/>
    </location>
</feature>
<keyword evidence="2" id="KW-0677">Repeat</keyword>
<evidence type="ECO:0000256" key="2">
    <source>
        <dbReference type="ARBA" id="ARBA00022737"/>
    </source>
</evidence>
<proteinExistence type="inferred from homology"/>
<dbReference type="Proteomes" id="UP000697127">
    <property type="component" value="Unassembled WGS sequence"/>
</dbReference>
<sequence>MAPVNEKESAPAAEQATTVTKTVVTSKDSKDKDQKKKQEEELSEEDQQLKSELEMLVERLISPQSELYESALHHLKIFIRDSTSSMTAVPKPLKFLRPFYPALVQLDQSWKDKELLKQLYDILSVLGMTYSEEDGEEYVRECLKYRLKSYIDESMTEWGHEYLRHLSLELGEQYSANLNSGETNDELFKLSDIVAPYFLKHNAEVEAVDLLLEIEQVEKLSKYVDKNTFKRVCSYMVACVPLLAPPDDLAFLNTAFTIYLENNRLTEALTLAIRLGDDSLIKSVFESTADISIQKQLGFILGKQNYGFNVENEEVQQCINNNHAHRYFQYLVTELNLLTPKVPEDIYKSHLETSFYASSSKLESAKQNLAAAFVNGFLNAGYSDEKLISNEKWVYKTKDEGMLSTIASLGLVNLWNVENGLQQLDQYQYSDATKLRAGAVLGMGISTNGVHDDVESTYYLLEEFVHNREKDDSLIVTSAITGLGIAYAGSENENVLNLLAPIVSDPNYTLEIQALSALALGHTFVGTCNGEITDTILQSLLDMNPVQLTSKWIRFMVLGLSLLYMGKYDQIDDVLQTIEAIQHPIADSLNILIHICSYAGTGNVLKIQELLHECTTKPTDGSDEEDDEDYEDDDDDDEDDEGLYEVEASANAAVENELENNGGVMDVDNEDNVEVADMPIDIHNNNIEGGNESTTIKSSIEKKESEIEDVKTDITNNEESSSKKKEKEETIEDDLSQGFSVLGLALICLGEEVGQEMSIRHFEHLMHYGKPIIKRAVPLAMGLVSTSNAQMNVFETLSRYSHDQDLEVAYNAIFSMGLVGAGTNNARLAQLLRQLASYYINDQNGLFISRISQGLVHLGKGTLTMSPFSTDKQILSKVSLAGLLTVCIALLDPKSFILDQNSNLLYYLTPAIKPRMLVTVDENLEPIKVNVRVGQAVDTVGAAGKPKTITGWVTHSTPVLLGFGERAELETDEYISYASSMEGVVILKKNPDYVTVE</sequence>
<dbReference type="InterPro" id="IPR040892">
    <property type="entry name" value="RPN1_N"/>
</dbReference>
<protein>
    <recommendedName>
        <fullName evidence="4">26S proteasome regulatory subunit RPN1</fullName>
    </recommendedName>
</protein>
<reference evidence="8" key="1">
    <citation type="submission" date="2020-11" db="EMBL/GenBank/DDBJ databases">
        <title>Kefir isolates.</title>
        <authorList>
            <person name="Marcisauskas S."/>
            <person name="Kim Y."/>
            <person name="Blasche S."/>
        </authorList>
    </citation>
    <scope>NUCLEOTIDE SEQUENCE</scope>
    <source>
        <strain evidence="8">Olga-1</strain>
    </source>
</reference>
<feature type="compositionally biased region" description="Acidic residues" evidence="5">
    <location>
        <begin position="621"/>
        <end position="641"/>
    </location>
</feature>
<accession>A0A9P6WLL4</accession>
<dbReference type="GO" id="GO:0043161">
    <property type="term" value="P:proteasome-mediated ubiquitin-dependent protein catabolic process"/>
    <property type="evidence" value="ECO:0007669"/>
    <property type="project" value="TreeGrafter"/>
</dbReference>
<feature type="region of interest" description="Disordered" evidence="5">
    <location>
        <begin position="682"/>
        <end position="731"/>
    </location>
</feature>
<organism evidence="8 9">
    <name type="scientific">Pichia californica</name>
    <dbReference type="NCBI Taxonomy" id="460514"/>
    <lineage>
        <taxon>Eukaryota</taxon>
        <taxon>Fungi</taxon>
        <taxon>Dikarya</taxon>
        <taxon>Ascomycota</taxon>
        <taxon>Saccharomycotina</taxon>
        <taxon>Pichiomycetes</taxon>
        <taxon>Pichiales</taxon>
        <taxon>Pichiaceae</taxon>
        <taxon>Pichia</taxon>
    </lineage>
</organism>
<dbReference type="PIRSF" id="PIRSF015965">
    <property type="entry name" value="26S_Psome_Rpn1"/>
    <property type="match status" value="1"/>
</dbReference>
<dbReference type="GO" id="GO:0005634">
    <property type="term" value="C:nucleus"/>
    <property type="evidence" value="ECO:0007669"/>
    <property type="project" value="TreeGrafter"/>
</dbReference>
<feature type="compositionally biased region" description="Basic and acidic residues" evidence="5">
    <location>
        <begin position="27"/>
        <end position="40"/>
    </location>
</feature>
<evidence type="ECO:0000256" key="4">
    <source>
        <dbReference type="PIRNR" id="PIRNR015965"/>
    </source>
</evidence>
<evidence type="ECO:0000256" key="3">
    <source>
        <dbReference type="ARBA" id="ARBA00022942"/>
    </source>
</evidence>
<dbReference type="InterPro" id="IPR002015">
    <property type="entry name" value="Proteasome/cyclosome_rpt"/>
</dbReference>
<dbReference type="GO" id="GO:0030234">
    <property type="term" value="F:enzyme regulator activity"/>
    <property type="evidence" value="ECO:0007669"/>
    <property type="project" value="UniProtKB-UniRule"/>
</dbReference>
<gene>
    <name evidence="8" type="primary">RPN1</name>
    <name evidence="8" type="ORF">C6P40_005318</name>
</gene>
<evidence type="ECO:0000313" key="9">
    <source>
        <dbReference type="Proteomes" id="UP000697127"/>
    </source>
</evidence>